<dbReference type="HAMAP" id="MF_00027">
    <property type="entry name" value="CobB_CbiA"/>
    <property type="match status" value="1"/>
</dbReference>
<dbReference type="RefSeq" id="WP_125008544.1">
    <property type="nucleotide sequence ID" value="NZ_BEXA01000003.1"/>
</dbReference>
<dbReference type="InterPro" id="IPR029062">
    <property type="entry name" value="Class_I_gatase-like"/>
</dbReference>
<dbReference type="InterPro" id="IPR011698">
    <property type="entry name" value="GATase_3"/>
</dbReference>
<dbReference type="PROSITE" id="PS51274">
    <property type="entry name" value="GATASE_COBBQ"/>
    <property type="match status" value="1"/>
</dbReference>
<dbReference type="PANTHER" id="PTHR43873">
    <property type="entry name" value="COBYRINATE A,C-DIAMIDE SYNTHASE"/>
    <property type="match status" value="1"/>
</dbReference>
<dbReference type="SUPFAM" id="SSF52317">
    <property type="entry name" value="Class I glutamine amidotransferase-like"/>
    <property type="match status" value="1"/>
</dbReference>
<comment type="similarity">
    <text evidence="7">Belongs to the CobB/CbiA family.</text>
</comment>
<dbReference type="EMBL" id="BEXA01000003">
    <property type="protein sequence ID" value="GAY73669.1"/>
    <property type="molecule type" value="Genomic_DNA"/>
</dbReference>
<comment type="function">
    <text evidence="7">Catalyzes the ATP-dependent amidation of the two carboxylate groups at positions a and c of cobyrinate, using either L-glutamine or ammonia as the nitrogen source.</text>
</comment>
<comment type="domain">
    <text evidence="7">Comprises of two domains. The C-terminal domain contains the binding site for glutamine and catalyzes the hydrolysis of this substrate to glutamate and ammonia. The N-terminal domain is anticipated to bind ATP and cobyrinate and catalyzes the ultimate synthesis of the diamide product. The ammonia produced via the glutaminase domain is probably translocated to the adjacent domain via a molecular tunnel, where it reacts with an activated intermediate.</text>
</comment>
<dbReference type="AlphaFoldDB" id="A0A401FMR3"/>
<dbReference type="Gene3D" id="3.40.50.300">
    <property type="entry name" value="P-loop containing nucleotide triphosphate hydrolases"/>
    <property type="match status" value="1"/>
</dbReference>
<dbReference type="Proteomes" id="UP000286974">
    <property type="component" value="Unassembled WGS sequence"/>
</dbReference>
<evidence type="ECO:0000256" key="2">
    <source>
        <dbReference type="ARBA" id="ARBA00022598"/>
    </source>
</evidence>
<feature type="domain" description="CobQ/CobB/MinD/ParA nucleotide binding" evidence="8">
    <location>
        <begin position="4"/>
        <end position="189"/>
    </location>
</feature>
<evidence type="ECO:0000256" key="1">
    <source>
        <dbReference type="ARBA" id="ARBA00001946"/>
    </source>
</evidence>
<comment type="pathway">
    <text evidence="7">Cofactor biosynthesis; adenosylcobalamin biosynthesis; cob(II)yrinate a,c-diamide from sirohydrochlorin (anaerobic route): step 10/10.</text>
</comment>
<dbReference type="Pfam" id="PF01656">
    <property type="entry name" value="CbiA"/>
    <property type="match status" value="1"/>
</dbReference>
<evidence type="ECO:0000256" key="7">
    <source>
        <dbReference type="HAMAP-Rule" id="MF_00027"/>
    </source>
</evidence>
<feature type="domain" description="CobB/CobQ-like glutamine amidotransferase" evidence="9">
    <location>
        <begin position="246"/>
        <end position="438"/>
    </location>
</feature>
<dbReference type="NCBIfam" id="TIGR00379">
    <property type="entry name" value="cobB"/>
    <property type="match status" value="1"/>
</dbReference>
<dbReference type="GO" id="GO:0009236">
    <property type="term" value="P:cobalamin biosynthetic process"/>
    <property type="evidence" value="ECO:0007669"/>
    <property type="project" value="UniProtKB-UniRule"/>
</dbReference>
<dbReference type="Pfam" id="PF07685">
    <property type="entry name" value="GATase_3"/>
    <property type="match status" value="1"/>
</dbReference>
<feature type="active site" description="Nucleophile" evidence="7">
    <location>
        <position position="327"/>
    </location>
</feature>
<accession>A0A401FMR3</accession>
<evidence type="ECO:0000259" key="8">
    <source>
        <dbReference type="Pfam" id="PF01656"/>
    </source>
</evidence>
<comment type="miscellaneous">
    <text evidence="7">The a and c carboxylates of cobyrinate are activated for nucleophilic attack via formation of a phosphorylated intermediate by ATP. CbiA catalyzes first the amidation of the c-carboxylate, and then that of the a-carboxylate.</text>
</comment>
<evidence type="ECO:0000256" key="4">
    <source>
        <dbReference type="ARBA" id="ARBA00022840"/>
    </source>
</evidence>
<dbReference type="EC" id="6.3.5.11" evidence="7"/>
<keyword evidence="2 7" id="KW-0436">Ligase</keyword>
<dbReference type="GO" id="GO:0042242">
    <property type="term" value="F:cobyrinic acid a,c-diamide synthase activity"/>
    <property type="evidence" value="ECO:0007669"/>
    <property type="project" value="UniProtKB-UniRule"/>
</dbReference>
<keyword evidence="3 7" id="KW-0547">Nucleotide-binding</keyword>
<dbReference type="InterPro" id="IPR002586">
    <property type="entry name" value="CobQ/CobB/MinD/ParA_Nub-bd_dom"/>
</dbReference>
<evidence type="ECO:0000259" key="9">
    <source>
        <dbReference type="Pfam" id="PF07685"/>
    </source>
</evidence>
<gene>
    <name evidence="7" type="primary">cbiA</name>
    <name evidence="10" type="ORF">NBRC111893_1815</name>
</gene>
<comment type="cofactor">
    <cofactor evidence="1 7">
        <name>Mg(2+)</name>
        <dbReference type="ChEBI" id="CHEBI:18420"/>
    </cofactor>
</comment>
<evidence type="ECO:0000256" key="3">
    <source>
        <dbReference type="ARBA" id="ARBA00022741"/>
    </source>
</evidence>
<dbReference type="InterPro" id="IPR004484">
    <property type="entry name" value="CbiA/CobB_synth"/>
</dbReference>
<dbReference type="UniPathway" id="UPA00148">
    <property type="reaction ID" value="UER00231"/>
</dbReference>
<proteinExistence type="inferred from homology"/>
<keyword evidence="6 7" id="KW-0315">Glutamine amidotransferase</keyword>
<organism evidence="10 11">
    <name type="scientific">Lentilactobacillus kosonis</name>
    <dbReference type="NCBI Taxonomy" id="2810561"/>
    <lineage>
        <taxon>Bacteria</taxon>
        <taxon>Bacillati</taxon>
        <taxon>Bacillota</taxon>
        <taxon>Bacilli</taxon>
        <taxon>Lactobacillales</taxon>
        <taxon>Lactobacillaceae</taxon>
        <taxon>Lentilactobacillus</taxon>
    </lineage>
</organism>
<keyword evidence="11" id="KW-1185">Reference proteome</keyword>
<evidence type="ECO:0000256" key="6">
    <source>
        <dbReference type="ARBA" id="ARBA00022962"/>
    </source>
</evidence>
<dbReference type="SUPFAM" id="SSF52540">
    <property type="entry name" value="P-loop containing nucleoside triphosphate hydrolases"/>
    <property type="match status" value="1"/>
</dbReference>
<dbReference type="GO" id="GO:0005524">
    <property type="term" value="F:ATP binding"/>
    <property type="evidence" value="ECO:0007669"/>
    <property type="project" value="UniProtKB-UniRule"/>
</dbReference>
<dbReference type="CDD" id="cd05388">
    <property type="entry name" value="CobB_N"/>
    <property type="match status" value="1"/>
</dbReference>
<dbReference type="OrthoDB" id="9764035at2"/>
<protein>
    <recommendedName>
        <fullName evidence="7">Cobyrinate a,c-diamide synthase</fullName>
        <ecNumber evidence="7">6.3.5.11</ecNumber>
    </recommendedName>
    <alternativeName>
        <fullName evidence="7">Cobyrinic acid a,c-diamide synthetase</fullName>
    </alternativeName>
</protein>
<keyword evidence="4 7" id="KW-0067">ATP-binding</keyword>
<feature type="site" description="Increases nucleophilicity of active site Cys" evidence="7">
    <location>
        <position position="432"/>
    </location>
</feature>
<name>A0A401FMR3_9LACO</name>
<reference evidence="10 11" key="1">
    <citation type="submission" date="2017-11" db="EMBL/GenBank/DDBJ databases">
        <title>Draft Genome Sequence of Lactobacillus curieae NBRC 111893 isolated from Koso, a Japanese sugar-Vegetable Fermented Beverage.</title>
        <authorList>
            <person name="Chiou T.Y."/>
            <person name="Oshima K."/>
            <person name="Suda W."/>
            <person name="Hattori M."/>
            <person name="Takahashi T."/>
        </authorList>
    </citation>
    <scope>NUCLEOTIDE SEQUENCE [LARGE SCALE GENOMIC DNA]</scope>
    <source>
        <strain evidence="10 11">NBRC111893</strain>
    </source>
</reference>
<keyword evidence="7" id="KW-0169">Cobalamin biosynthesis</keyword>
<evidence type="ECO:0000256" key="5">
    <source>
        <dbReference type="ARBA" id="ARBA00022842"/>
    </source>
</evidence>
<keyword evidence="5 7" id="KW-0460">Magnesium</keyword>
<dbReference type="PANTHER" id="PTHR43873:SF1">
    <property type="entry name" value="COBYRINATE A,C-DIAMIDE SYNTHASE"/>
    <property type="match status" value="1"/>
</dbReference>
<evidence type="ECO:0000313" key="10">
    <source>
        <dbReference type="EMBL" id="GAY73669.1"/>
    </source>
</evidence>
<comment type="catalytic activity">
    <reaction evidence="7">
        <text>cob(II)yrinate + 2 L-glutamine + 2 ATP + 2 H2O = cob(II)yrinate a,c diamide + 2 L-glutamate + 2 ADP + 2 phosphate + 2 H(+)</text>
        <dbReference type="Rhea" id="RHEA:26289"/>
        <dbReference type="ChEBI" id="CHEBI:15377"/>
        <dbReference type="ChEBI" id="CHEBI:15378"/>
        <dbReference type="ChEBI" id="CHEBI:29985"/>
        <dbReference type="ChEBI" id="CHEBI:30616"/>
        <dbReference type="ChEBI" id="CHEBI:43474"/>
        <dbReference type="ChEBI" id="CHEBI:58359"/>
        <dbReference type="ChEBI" id="CHEBI:58537"/>
        <dbReference type="ChEBI" id="CHEBI:58894"/>
        <dbReference type="ChEBI" id="CHEBI:456216"/>
        <dbReference type="EC" id="6.3.5.11"/>
    </reaction>
</comment>
<dbReference type="CDD" id="cd03130">
    <property type="entry name" value="GATase1_CobB"/>
    <property type="match status" value="1"/>
</dbReference>
<evidence type="ECO:0000313" key="11">
    <source>
        <dbReference type="Proteomes" id="UP000286974"/>
    </source>
</evidence>
<comment type="caution">
    <text evidence="10">The sequence shown here is derived from an EMBL/GenBank/DDBJ whole genome shotgun (WGS) entry which is preliminary data.</text>
</comment>
<dbReference type="Gene3D" id="3.40.50.880">
    <property type="match status" value="1"/>
</dbReference>
<sequence>MKSIMISGVTSGSGKTSITLGLLKLLSEKMRVQPYKVGPDYVDIKFHSRITGLKSRNLDSFLVPDSQALKWLFSHQTNDVDMGIIEGVMGLYDGLGTDKDAHSSASIAKSLGIPVVLVVDGHAASTSVAAIVRGFIDFDEQVNIAGVIINNLKSEHHFQLIKRAVERYDNIPVLGYLPFSEDIALPSRQLGLVPDNEMPGIDKKIAKIAELMSEHVDLNQLLDLAVDVETNVDDPFKEMKTSLNLGIAMDDAFNFYYDDNLRLLKQVGINLVPFSPIKDRKLPDNVDALYIGGGYPEEFAKELSENHSMRTSIKEFSDSGKSIFAECGGLMYLGSDLTTDDGTYEMVGVIAGKSEMTPRLRKFGYCVARPLQDCLIGDSGMTIRGHEFHHSNFVPDENTSSVLQMSKEIDGETTSKWPGGYQVNNTFASYLHMHFYQNRELFAKFLQNMGAK</sequence>
<dbReference type="NCBIfam" id="NF002204">
    <property type="entry name" value="PRK01077.1"/>
    <property type="match status" value="1"/>
</dbReference>
<dbReference type="InterPro" id="IPR027417">
    <property type="entry name" value="P-loop_NTPase"/>
</dbReference>